<dbReference type="PANTHER" id="PTHR10217">
    <property type="entry name" value="VOLTAGE AND LIGAND GATED POTASSIUM CHANNEL"/>
    <property type="match status" value="1"/>
</dbReference>
<protein>
    <recommendedName>
        <fullName evidence="15">Cyclic nucleotide-binding domain-containing protein</fullName>
    </recommendedName>
</protein>
<dbReference type="Pfam" id="PF00520">
    <property type="entry name" value="Ion_trans"/>
    <property type="match status" value="1"/>
</dbReference>
<evidence type="ECO:0000256" key="6">
    <source>
        <dbReference type="ARBA" id="ARBA00022882"/>
    </source>
</evidence>
<keyword evidence="7" id="KW-0630">Potassium</keyword>
<comment type="caution">
    <text evidence="16">The sequence shown here is derived from an EMBL/GenBank/DDBJ whole genome shotgun (WGS) entry which is preliminary data.</text>
</comment>
<keyword evidence="11" id="KW-1071">Ligand-gated ion channel</keyword>
<feature type="transmembrane region" description="Helical" evidence="14">
    <location>
        <begin position="99"/>
        <end position="118"/>
    </location>
</feature>
<dbReference type="EMBL" id="JBGBPQ010000029">
    <property type="protein sequence ID" value="KAL1496508.1"/>
    <property type="molecule type" value="Genomic_DNA"/>
</dbReference>
<keyword evidence="10 14" id="KW-0472">Membrane</keyword>
<dbReference type="InterPro" id="IPR003938">
    <property type="entry name" value="K_chnl_volt-dep_EAG/ELK/ERG"/>
</dbReference>
<evidence type="ECO:0000313" key="16">
    <source>
        <dbReference type="EMBL" id="KAL1496508.1"/>
    </source>
</evidence>
<feature type="compositionally biased region" description="Polar residues" evidence="13">
    <location>
        <begin position="892"/>
        <end position="902"/>
    </location>
</feature>
<feature type="domain" description="Cyclic nucleotide-binding" evidence="15">
    <location>
        <begin position="450"/>
        <end position="545"/>
    </location>
</feature>
<evidence type="ECO:0000256" key="13">
    <source>
        <dbReference type="SAM" id="MobiDB-lite"/>
    </source>
</evidence>
<proteinExistence type="predicted"/>
<feature type="compositionally biased region" description="Polar residues" evidence="13">
    <location>
        <begin position="693"/>
        <end position="704"/>
    </location>
</feature>
<dbReference type="AlphaFoldDB" id="A0AB34IFB3"/>
<dbReference type="PROSITE" id="PS00888">
    <property type="entry name" value="CNMP_BINDING_1"/>
    <property type="match status" value="1"/>
</dbReference>
<dbReference type="InterPro" id="IPR000595">
    <property type="entry name" value="cNMP-bd_dom"/>
</dbReference>
<evidence type="ECO:0000256" key="2">
    <source>
        <dbReference type="ARBA" id="ARBA00022448"/>
    </source>
</evidence>
<dbReference type="Proteomes" id="UP001515480">
    <property type="component" value="Unassembled WGS sequence"/>
</dbReference>
<dbReference type="PANTHER" id="PTHR10217:SF435">
    <property type="entry name" value="POTASSIUM VOLTAGE-GATED CHANNEL PROTEIN EAG"/>
    <property type="match status" value="1"/>
</dbReference>
<dbReference type="SUPFAM" id="SSF81324">
    <property type="entry name" value="Voltage-gated potassium channels"/>
    <property type="match status" value="1"/>
</dbReference>
<dbReference type="GO" id="GO:0005886">
    <property type="term" value="C:plasma membrane"/>
    <property type="evidence" value="ECO:0007669"/>
    <property type="project" value="TreeGrafter"/>
</dbReference>
<keyword evidence="3" id="KW-0633">Potassium transport</keyword>
<dbReference type="SMART" id="SM00100">
    <property type="entry name" value="cNMP"/>
    <property type="match status" value="1"/>
</dbReference>
<evidence type="ECO:0000256" key="3">
    <source>
        <dbReference type="ARBA" id="ARBA00022538"/>
    </source>
</evidence>
<dbReference type="InterPro" id="IPR005821">
    <property type="entry name" value="Ion_trans_dom"/>
</dbReference>
<dbReference type="PROSITE" id="PS50042">
    <property type="entry name" value="CNMP_BINDING_3"/>
    <property type="match status" value="1"/>
</dbReference>
<dbReference type="SUPFAM" id="SSF51206">
    <property type="entry name" value="cAMP-binding domain-like"/>
    <property type="match status" value="1"/>
</dbReference>
<sequence length="902" mass="102743">MRRVMQSRVALRRSTTLGALPSVVLWDDEENSVSWRRGILGGVSDEFIPSSLVAHTLEFASDDQNLSLRRRPSFKIPKEREAKIRCAIDWWVVHPQAPWLPYWMMLVVGLLLYNTIFIPFRVCFTINYKGSALEAMDLAVDCFFWLDILLHFRLGYYRRARTRAEQAQVLVLDPWMCMLRYARTWFIIDFVSVFPFDIVLEGMVATQEEDGDTDASTARLTRLVRLARLPRLLRLFKFLRARRFLTSWERPGFVPPSVMRLLTLLLWLAILLHVVACLIHLIHETEVEIAEMDTWLTILIQEGAVRDSTQDRYVAALYWSVMTLTTVGYGDVHAHTTIERLYAMICMMLGAFLFAYLLGNMQHLLSNFDDNAANIQAQKDQINAWMRYRNLSPDLQNRVRSYFSFFWSRRNVFDEAAHLEALPIHLRKEVAMATNSKIISNIPFFGIAEDKTFIAEIVLRMRPVAAAAGDKLITAGEIGDEMFIVDSGFVEIVAPNGVEVYRRLTPGDFFGEIAILTKARRTASCRAATFCELWVLVRKDLQEVFLDYPEMHEQLTRYADGKLDRKMRYVRDEKERKEAKKKRAKADRIYQAIRSAKASLTRKPSRECMADDPENLSDSERIAENVREESTTDSRDLDRSRSKGSPHKAAGKAPAVTFRVAGARPRHARTGSDDVQNAVRLLKVGQASINQASDGFSQHSSNDESIPPPRLCGEPPERSTSILAELILPSDSSSEDSFESDTRERRGSRDLDEEQLRHLHHQEAQKPTCTTPPIHRRAFSAISRPEDFAKCQEEERGCRARSLPNRRPASITPTHRPLDSNLIQLQGLLSQMQDVLRHMSNAEATPQLDAMLMPGSRNLCNSIDTGSRNLSHAANFGVAKPPSSDRRSSSPQFVRSPTPVSE</sequence>
<feature type="region of interest" description="Disordered" evidence="13">
    <location>
        <begin position="693"/>
        <end position="752"/>
    </location>
</feature>
<dbReference type="GO" id="GO:0005249">
    <property type="term" value="F:voltage-gated potassium channel activity"/>
    <property type="evidence" value="ECO:0007669"/>
    <property type="project" value="InterPro"/>
</dbReference>
<evidence type="ECO:0000256" key="11">
    <source>
        <dbReference type="ARBA" id="ARBA00023286"/>
    </source>
</evidence>
<dbReference type="CDD" id="cd00038">
    <property type="entry name" value="CAP_ED"/>
    <property type="match status" value="1"/>
</dbReference>
<gene>
    <name evidence="16" type="ORF">AB1Y20_016462</name>
</gene>
<dbReference type="InterPro" id="IPR050818">
    <property type="entry name" value="KCNH_animal-type"/>
</dbReference>
<dbReference type="Pfam" id="PF00027">
    <property type="entry name" value="cNMP_binding"/>
    <property type="match status" value="1"/>
</dbReference>
<evidence type="ECO:0000256" key="9">
    <source>
        <dbReference type="ARBA" id="ARBA00023065"/>
    </source>
</evidence>
<organism evidence="16 17">
    <name type="scientific">Prymnesium parvum</name>
    <name type="common">Toxic golden alga</name>
    <dbReference type="NCBI Taxonomy" id="97485"/>
    <lineage>
        <taxon>Eukaryota</taxon>
        <taxon>Haptista</taxon>
        <taxon>Haptophyta</taxon>
        <taxon>Prymnesiophyceae</taxon>
        <taxon>Prymnesiales</taxon>
        <taxon>Prymnesiaceae</taxon>
        <taxon>Prymnesium</taxon>
    </lineage>
</organism>
<dbReference type="Gene3D" id="1.10.287.70">
    <property type="match status" value="1"/>
</dbReference>
<dbReference type="FunFam" id="1.10.287.630:FF:000001">
    <property type="entry name" value="Cyclic nucleotide-gated channel alpha 3"/>
    <property type="match status" value="1"/>
</dbReference>
<dbReference type="InterPro" id="IPR018488">
    <property type="entry name" value="cNMP-bd_CS"/>
</dbReference>
<keyword evidence="12" id="KW-0407">Ion channel</keyword>
<evidence type="ECO:0000256" key="4">
    <source>
        <dbReference type="ARBA" id="ARBA00022692"/>
    </source>
</evidence>
<feature type="compositionally biased region" description="Basic and acidic residues" evidence="13">
    <location>
        <begin position="618"/>
        <end position="641"/>
    </location>
</feature>
<dbReference type="GO" id="GO:0034702">
    <property type="term" value="C:monoatomic ion channel complex"/>
    <property type="evidence" value="ECO:0007669"/>
    <property type="project" value="UniProtKB-KW"/>
</dbReference>
<dbReference type="Gene3D" id="1.10.287.630">
    <property type="entry name" value="Helix hairpin bin"/>
    <property type="match status" value="1"/>
</dbReference>
<accession>A0AB34IFB3</accession>
<evidence type="ECO:0000256" key="12">
    <source>
        <dbReference type="ARBA" id="ARBA00023303"/>
    </source>
</evidence>
<reference evidence="16 17" key="1">
    <citation type="journal article" date="2024" name="Science">
        <title>Giant polyketide synthase enzymes in the biosynthesis of giant marine polyether toxins.</title>
        <authorList>
            <person name="Fallon T.R."/>
            <person name="Shende V.V."/>
            <person name="Wierzbicki I.H."/>
            <person name="Pendleton A.L."/>
            <person name="Watervoot N.F."/>
            <person name="Auber R.P."/>
            <person name="Gonzalez D.J."/>
            <person name="Wisecaver J.H."/>
            <person name="Moore B.S."/>
        </authorList>
    </citation>
    <scope>NUCLEOTIDE SEQUENCE [LARGE SCALE GENOMIC DNA]</scope>
    <source>
        <strain evidence="16 17">12B1</strain>
    </source>
</reference>
<evidence type="ECO:0000256" key="1">
    <source>
        <dbReference type="ARBA" id="ARBA00004141"/>
    </source>
</evidence>
<keyword evidence="2" id="KW-0813">Transport</keyword>
<feature type="transmembrane region" description="Helical" evidence="14">
    <location>
        <begin position="138"/>
        <end position="156"/>
    </location>
</feature>
<evidence type="ECO:0000256" key="10">
    <source>
        <dbReference type="ARBA" id="ARBA00023136"/>
    </source>
</evidence>
<feature type="region of interest" description="Disordered" evidence="13">
    <location>
        <begin position="873"/>
        <end position="902"/>
    </location>
</feature>
<dbReference type="InterPro" id="IPR014710">
    <property type="entry name" value="RmlC-like_jellyroll"/>
</dbReference>
<keyword evidence="5" id="KW-0631">Potassium channel</keyword>
<comment type="subcellular location">
    <subcellularLocation>
        <location evidence="1">Membrane</location>
        <topology evidence="1">Multi-pass membrane protein</topology>
    </subcellularLocation>
</comment>
<evidence type="ECO:0000313" key="17">
    <source>
        <dbReference type="Proteomes" id="UP001515480"/>
    </source>
</evidence>
<dbReference type="Gene3D" id="2.60.120.10">
    <property type="entry name" value="Jelly Rolls"/>
    <property type="match status" value="1"/>
</dbReference>
<dbReference type="PRINTS" id="PR01463">
    <property type="entry name" value="EAGCHANLFMLY"/>
</dbReference>
<keyword evidence="9" id="KW-0406">Ion transport</keyword>
<dbReference type="InterPro" id="IPR018490">
    <property type="entry name" value="cNMP-bd_dom_sf"/>
</dbReference>
<keyword evidence="4 14" id="KW-0812">Transmembrane</keyword>
<evidence type="ECO:0000259" key="15">
    <source>
        <dbReference type="PROSITE" id="PS50042"/>
    </source>
</evidence>
<keyword evidence="17" id="KW-1185">Reference proteome</keyword>
<evidence type="ECO:0000256" key="7">
    <source>
        <dbReference type="ARBA" id="ARBA00022958"/>
    </source>
</evidence>
<feature type="transmembrane region" description="Helical" evidence="14">
    <location>
        <begin position="341"/>
        <end position="359"/>
    </location>
</feature>
<name>A0AB34IFB3_PRYPA</name>
<keyword evidence="8 14" id="KW-1133">Transmembrane helix</keyword>
<keyword evidence="6" id="KW-0851">Voltage-gated channel</keyword>
<evidence type="ECO:0000256" key="8">
    <source>
        <dbReference type="ARBA" id="ARBA00022989"/>
    </source>
</evidence>
<evidence type="ECO:0000256" key="14">
    <source>
        <dbReference type="SAM" id="Phobius"/>
    </source>
</evidence>
<dbReference type="GO" id="GO:0042391">
    <property type="term" value="P:regulation of membrane potential"/>
    <property type="evidence" value="ECO:0007669"/>
    <property type="project" value="TreeGrafter"/>
</dbReference>
<evidence type="ECO:0000256" key="5">
    <source>
        <dbReference type="ARBA" id="ARBA00022826"/>
    </source>
</evidence>
<feature type="compositionally biased region" description="Basic and acidic residues" evidence="13">
    <location>
        <begin position="740"/>
        <end position="752"/>
    </location>
</feature>
<feature type="transmembrane region" description="Helical" evidence="14">
    <location>
        <begin position="261"/>
        <end position="282"/>
    </location>
</feature>
<feature type="region of interest" description="Disordered" evidence="13">
    <location>
        <begin position="600"/>
        <end position="675"/>
    </location>
</feature>